<comment type="caution">
    <text evidence="1">The sequence shown here is derived from an EMBL/GenBank/DDBJ whole genome shotgun (WGS) entry which is preliminary data.</text>
</comment>
<evidence type="ECO:0000313" key="1">
    <source>
        <dbReference type="EMBL" id="KAG2209506.1"/>
    </source>
</evidence>
<accession>A0A8H7RH32</accession>
<dbReference type="AlphaFoldDB" id="A0A8H7RH32"/>
<dbReference type="PANTHER" id="PTHR28051">
    <property type="entry name" value="PROTEIN MTL1-RELATED"/>
    <property type="match status" value="1"/>
</dbReference>
<dbReference type="InterPro" id="IPR052292">
    <property type="entry name" value="Glucose_repression_reg"/>
</dbReference>
<name>A0A8H7RH32_9FUNG</name>
<evidence type="ECO:0000313" key="2">
    <source>
        <dbReference type="Proteomes" id="UP000603453"/>
    </source>
</evidence>
<gene>
    <name evidence="1" type="ORF">INT47_008350</name>
</gene>
<protein>
    <submittedName>
        <fullName evidence="1">Uncharacterized protein</fullName>
    </submittedName>
</protein>
<keyword evidence="2" id="KW-1185">Reference proteome</keyword>
<dbReference type="GO" id="GO:0005773">
    <property type="term" value="C:vacuole"/>
    <property type="evidence" value="ECO:0007669"/>
    <property type="project" value="GOC"/>
</dbReference>
<dbReference type="OrthoDB" id="5563539at2759"/>
<dbReference type="PANTHER" id="PTHR28051:SF1">
    <property type="entry name" value="PROTEIN MTL1-RELATED"/>
    <property type="match status" value="1"/>
</dbReference>
<dbReference type="EMBL" id="JAEPRD010000015">
    <property type="protein sequence ID" value="KAG2209506.1"/>
    <property type="molecule type" value="Genomic_DNA"/>
</dbReference>
<dbReference type="GO" id="GO:0042149">
    <property type="term" value="P:cellular response to glucose starvation"/>
    <property type="evidence" value="ECO:0007669"/>
    <property type="project" value="TreeGrafter"/>
</dbReference>
<organism evidence="1 2">
    <name type="scientific">Mucor saturninus</name>
    <dbReference type="NCBI Taxonomy" id="64648"/>
    <lineage>
        <taxon>Eukaryota</taxon>
        <taxon>Fungi</taxon>
        <taxon>Fungi incertae sedis</taxon>
        <taxon>Mucoromycota</taxon>
        <taxon>Mucoromycotina</taxon>
        <taxon>Mucoromycetes</taxon>
        <taxon>Mucorales</taxon>
        <taxon>Mucorineae</taxon>
        <taxon>Mucoraceae</taxon>
        <taxon>Mucor</taxon>
    </lineage>
</organism>
<dbReference type="GO" id="GO:0007039">
    <property type="term" value="P:protein catabolic process in the vacuole"/>
    <property type="evidence" value="ECO:0007669"/>
    <property type="project" value="TreeGrafter"/>
</dbReference>
<reference evidence="1" key="1">
    <citation type="submission" date="2020-12" db="EMBL/GenBank/DDBJ databases">
        <title>Metabolic potential, ecology and presence of endohyphal bacteria is reflected in genomic diversity of Mucoromycotina.</title>
        <authorList>
            <person name="Muszewska A."/>
            <person name="Okrasinska A."/>
            <person name="Steczkiewicz K."/>
            <person name="Drgas O."/>
            <person name="Orlowska M."/>
            <person name="Perlinska-Lenart U."/>
            <person name="Aleksandrzak-Piekarczyk T."/>
            <person name="Szatraj K."/>
            <person name="Zielenkiewicz U."/>
            <person name="Pilsyk S."/>
            <person name="Malc E."/>
            <person name="Mieczkowski P."/>
            <person name="Kruszewska J.S."/>
            <person name="Biernat P."/>
            <person name="Pawlowska J."/>
        </authorList>
    </citation>
    <scope>NUCLEOTIDE SEQUENCE</scope>
    <source>
        <strain evidence="1">WA0000017839</strain>
    </source>
</reference>
<dbReference type="Proteomes" id="UP000603453">
    <property type="component" value="Unassembled WGS sequence"/>
</dbReference>
<proteinExistence type="predicted"/>
<sequence>MKADYCVDYLSHCWNTDDLISTFQESRKQRQKYIIHPVTTTTFHINIESKSKKSEEYKSIRFQNALWRNMARHCTDNLCKSNKLVNPATVSWQKESDITWLYGPMYTNNKKNNCYGTQSSLQGLKPVLKKQSNVTQSLPTCSDSLNIYDFDPTYTVSEFGYTSSSSSITSGLCSTRSSFSSVSSSKSTASSSSVGVHFNPEIIEIEYQPEYPVSLKSYYQHHGGVHDDDDDDDEDDTLWPLLLQASESLKSSTYTRISSVFSKGLYLVGQKKTHPNHSLHLVILMASMMKSVVSLTTTWVLYQSLSPLSSWLAPKPLDTTAGQSPKQSKKARLIIL</sequence>